<gene>
    <name evidence="1" type="ORF">PHYPA_000338</name>
</gene>
<proteinExistence type="predicted"/>
<name>A0A2K1L7E4_PHYPA</name>
<dbReference type="InParanoid" id="A0A2K1L7E4"/>
<dbReference type="EnsemblPlants" id="Pp3c1_7550V3.1">
    <property type="protein sequence ID" value="PAC:32968471.CDS.1"/>
    <property type="gene ID" value="Pp3c1_7550"/>
</dbReference>
<evidence type="ECO:0000313" key="1">
    <source>
        <dbReference type="EMBL" id="PNR61914.1"/>
    </source>
</evidence>
<organism evidence="1">
    <name type="scientific">Physcomitrium patens</name>
    <name type="common">Spreading-leaved earth moss</name>
    <name type="synonym">Physcomitrella patens</name>
    <dbReference type="NCBI Taxonomy" id="3218"/>
    <lineage>
        <taxon>Eukaryota</taxon>
        <taxon>Viridiplantae</taxon>
        <taxon>Streptophyta</taxon>
        <taxon>Embryophyta</taxon>
        <taxon>Bryophyta</taxon>
        <taxon>Bryophytina</taxon>
        <taxon>Bryopsida</taxon>
        <taxon>Funariidae</taxon>
        <taxon>Funariales</taxon>
        <taxon>Funariaceae</taxon>
        <taxon>Physcomitrium</taxon>
    </lineage>
</organism>
<dbReference type="EnsemblPlants" id="Pp3c1_7550V3.2">
    <property type="protein sequence ID" value="PAC:32968472.CDS.1"/>
    <property type="gene ID" value="Pp3c1_7550"/>
</dbReference>
<sequence>MPMHGHGRLIASFRSRPYPPGFCESAEIAFFARNFVCFWRTRRVSIFESGSRLWWCLLA</sequence>
<accession>A0A2K1L7E4</accession>
<dbReference type="Proteomes" id="UP000006727">
    <property type="component" value="Chromosome 1"/>
</dbReference>
<dbReference type="EMBL" id="ABEU02000001">
    <property type="protein sequence ID" value="PNR61914.1"/>
    <property type="molecule type" value="Genomic_DNA"/>
</dbReference>
<keyword evidence="3" id="KW-1185">Reference proteome</keyword>
<reference evidence="2" key="3">
    <citation type="submission" date="2020-12" db="UniProtKB">
        <authorList>
            <consortium name="EnsemblPlants"/>
        </authorList>
    </citation>
    <scope>IDENTIFICATION</scope>
</reference>
<protein>
    <submittedName>
        <fullName evidence="1 2">Uncharacterized protein</fullName>
    </submittedName>
</protein>
<dbReference type="Gramene" id="Pp3c1_7550V3.1">
    <property type="protein sequence ID" value="PAC:32968471.CDS.1"/>
    <property type="gene ID" value="Pp3c1_7550"/>
</dbReference>
<dbReference type="AlphaFoldDB" id="A0A2K1L7E4"/>
<dbReference type="Gramene" id="Pp3c1_7550V3.2">
    <property type="protein sequence ID" value="PAC:32968472.CDS.1"/>
    <property type="gene ID" value="Pp3c1_7550"/>
</dbReference>
<evidence type="ECO:0000313" key="2">
    <source>
        <dbReference type="EnsemblPlants" id="PAC:32968471.CDS.1"/>
    </source>
</evidence>
<dbReference type="PaxDb" id="3218-PP1S38_284V6.1"/>
<reference evidence="1 3" key="2">
    <citation type="journal article" date="2018" name="Plant J.">
        <title>The Physcomitrella patens chromosome-scale assembly reveals moss genome structure and evolution.</title>
        <authorList>
            <person name="Lang D."/>
            <person name="Ullrich K.K."/>
            <person name="Murat F."/>
            <person name="Fuchs J."/>
            <person name="Jenkins J."/>
            <person name="Haas F.B."/>
            <person name="Piednoel M."/>
            <person name="Gundlach H."/>
            <person name="Van Bel M."/>
            <person name="Meyberg R."/>
            <person name="Vives C."/>
            <person name="Morata J."/>
            <person name="Symeonidi A."/>
            <person name="Hiss M."/>
            <person name="Muchero W."/>
            <person name="Kamisugi Y."/>
            <person name="Saleh O."/>
            <person name="Blanc G."/>
            <person name="Decker E.L."/>
            <person name="van Gessel N."/>
            <person name="Grimwood J."/>
            <person name="Hayes R.D."/>
            <person name="Graham S.W."/>
            <person name="Gunter L.E."/>
            <person name="McDaniel S.F."/>
            <person name="Hoernstein S.N.W."/>
            <person name="Larsson A."/>
            <person name="Li F.W."/>
            <person name="Perroud P.F."/>
            <person name="Phillips J."/>
            <person name="Ranjan P."/>
            <person name="Rokshar D.S."/>
            <person name="Rothfels C.J."/>
            <person name="Schneider L."/>
            <person name="Shu S."/>
            <person name="Stevenson D.W."/>
            <person name="Thummler F."/>
            <person name="Tillich M."/>
            <person name="Villarreal Aguilar J.C."/>
            <person name="Widiez T."/>
            <person name="Wong G.K."/>
            <person name="Wymore A."/>
            <person name="Zhang Y."/>
            <person name="Zimmer A.D."/>
            <person name="Quatrano R.S."/>
            <person name="Mayer K.F.X."/>
            <person name="Goodstein D."/>
            <person name="Casacuberta J.M."/>
            <person name="Vandepoele K."/>
            <person name="Reski R."/>
            <person name="Cuming A.C."/>
            <person name="Tuskan G.A."/>
            <person name="Maumus F."/>
            <person name="Salse J."/>
            <person name="Schmutz J."/>
            <person name="Rensing S.A."/>
        </authorList>
    </citation>
    <scope>NUCLEOTIDE SEQUENCE [LARGE SCALE GENOMIC DNA]</scope>
    <source>
        <strain evidence="2 3">cv. Gransden 2004</strain>
    </source>
</reference>
<evidence type="ECO:0000313" key="3">
    <source>
        <dbReference type="Proteomes" id="UP000006727"/>
    </source>
</evidence>
<reference evidence="1 3" key="1">
    <citation type="journal article" date="2008" name="Science">
        <title>The Physcomitrella genome reveals evolutionary insights into the conquest of land by plants.</title>
        <authorList>
            <person name="Rensing S."/>
            <person name="Lang D."/>
            <person name="Zimmer A."/>
            <person name="Terry A."/>
            <person name="Salamov A."/>
            <person name="Shapiro H."/>
            <person name="Nishiyama T."/>
            <person name="Perroud P.-F."/>
            <person name="Lindquist E."/>
            <person name="Kamisugi Y."/>
            <person name="Tanahashi T."/>
            <person name="Sakakibara K."/>
            <person name="Fujita T."/>
            <person name="Oishi K."/>
            <person name="Shin-I T."/>
            <person name="Kuroki Y."/>
            <person name="Toyoda A."/>
            <person name="Suzuki Y."/>
            <person name="Hashimoto A."/>
            <person name="Yamaguchi K."/>
            <person name="Sugano A."/>
            <person name="Kohara Y."/>
            <person name="Fujiyama A."/>
            <person name="Anterola A."/>
            <person name="Aoki S."/>
            <person name="Ashton N."/>
            <person name="Barbazuk W.B."/>
            <person name="Barker E."/>
            <person name="Bennetzen J."/>
            <person name="Bezanilla M."/>
            <person name="Blankenship R."/>
            <person name="Cho S.H."/>
            <person name="Dutcher S."/>
            <person name="Estelle M."/>
            <person name="Fawcett J.A."/>
            <person name="Gundlach H."/>
            <person name="Hanada K."/>
            <person name="Heyl A."/>
            <person name="Hicks K.A."/>
            <person name="Hugh J."/>
            <person name="Lohr M."/>
            <person name="Mayer K."/>
            <person name="Melkozernov A."/>
            <person name="Murata T."/>
            <person name="Nelson D."/>
            <person name="Pils B."/>
            <person name="Prigge M."/>
            <person name="Reiss B."/>
            <person name="Renner T."/>
            <person name="Rombauts S."/>
            <person name="Rushton P."/>
            <person name="Sanderfoot A."/>
            <person name="Schween G."/>
            <person name="Shiu S.-H."/>
            <person name="Stueber K."/>
            <person name="Theodoulou F.L."/>
            <person name="Tu H."/>
            <person name="Van de Peer Y."/>
            <person name="Verrier P.J."/>
            <person name="Waters E."/>
            <person name="Wood A."/>
            <person name="Yang L."/>
            <person name="Cove D."/>
            <person name="Cuming A."/>
            <person name="Hasebe M."/>
            <person name="Lucas S."/>
            <person name="Mishler D.B."/>
            <person name="Reski R."/>
            <person name="Grigoriev I."/>
            <person name="Quatrano R.S."/>
            <person name="Boore J.L."/>
        </authorList>
    </citation>
    <scope>NUCLEOTIDE SEQUENCE [LARGE SCALE GENOMIC DNA]</scope>
    <source>
        <strain evidence="2 3">cv. Gransden 2004</strain>
    </source>
</reference>